<dbReference type="AlphaFoldDB" id="A0A0V0Z389"/>
<keyword evidence="1" id="KW-1133">Transmembrane helix</keyword>
<accession>A0A0V0Z389</accession>
<name>A0A0V0Z389_9BILA</name>
<feature type="transmembrane region" description="Helical" evidence="1">
    <location>
        <begin position="107"/>
        <end position="135"/>
    </location>
</feature>
<dbReference type="EMBL" id="JYDQ01000581">
    <property type="protein sequence ID" value="KRY07013.1"/>
    <property type="molecule type" value="Genomic_DNA"/>
</dbReference>
<reference evidence="2 3" key="1">
    <citation type="submission" date="2015-01" db="EMBL/GenBank/DDBJ databases">
        <title>Evolution of Trichinella species and genotypes.</title>
        <authorList>
            <person name="Korhonen P.K."/>
            <person name="Edoardo P."/>
            <person name="Giuseppe L.R."/>
            <person name="Gasser R.B."/>
        </authorList>
    </citation>
    <scope>NUCLEOTIDE SEQUENCE [LARGE SCALE GENOMIC DNA]</scope>
    <source>
        <strain evidence="2">ISS2496</strain>
    </source>
</reference>
<evidence type="ECO:0000313" key="3">
    <source>
        <dbReference type="Proteomes" id="UP000054783"/>
    </source>
</evidence>
<feature type="transmembrane region" description="Helical" evidence="1">
    <location>
        <begin position="82"/>
        <end position="101"/>
    </location>
</feature>
<protein>
    <submittedName>
        <fullName evidence="2">Uncharacterized protein</fullName>
    </submittedName>
</protein>
<gene>
    <name evidence="2" type="ORF">T12_169</name>
</gene>
<comment type="caution">
    <text evidence="2">The sequence shown here is derived from an EMBL/GenBank/DDBJ whole genome shotgun (WGS) entry which is preliminary data.</text>
</comment>
<sequence length="179" mass="19414">MFIRAGGISLISETAQLLETTAALSSGASDNGWQMPPLFKGADAAVDFWRLLSIVARTSLNSGLSAGGLSNKGGADRLSPTVALLMVDLVTILLFSGASLLDNDPSMLFTLTLDLLTFALLTFPLFSLFSLIPLFSTRSFEWFLRIVNSGKRQSICWGTFWCKYYSVTLSASRVSCSDY</sequence>
<keyword evidence="1" id="KW-0812">Transmembrane</keyword>
<keyword evidence="1" id="KW-0472">Membrane</keyword>
<keyword evidence="3" id="KW-1185">Reference proteome</keyword>
<dbReference type="Proteomes" id="UP000054783">
    <property type="component" value="Unassembled WGS sequence"/>
</dbReference>
<evidence type="ECO:0000313" key="2">
    <source>
        <dbReference type="EMBL" id="KRY07013.1"/>
    </source>
</evidence>
<evidence type="ECO:0000256" key="1">
    <source>
        <dbReference type="SAM" id="Phobius"/>
    </source>
</evidence>
<proteinExistence type="predicted"/>
<organism evidence="2 3">
    <name type="scientific">Trichinella patagoniensis</name>
    <dbReference type="NCBI Taxonomy" id="990121"/>
    <lineage>
        <taxon>Eukaryota</taxon>
        <taxon>Metazoa</taxon>
        <taxon>Ecdysozoa</taxon>
        <taxon>Nematoda</taxon>
        <taxon>Enoplea</taxon>
        <taxon>Dorylaimia</taxon>
        <taxon>Trichinellida</taxon>
        <taxon>Trichinellidae</taxon>
        <taxon>Trichinella</taxon>
    </lineage>
</organism>